<gene>
    <name evidence="1" type="ORF">NDU88_002524</name>
</gene>
<comment type="caution">
    <text evidence="1">The sequence shown here is derived from an EMBL/GenBank/DDBJ whole genome shotgun (WGS) entry which is preliminary data.</text>
</comment>
<accession>A0AAV7RES9</accession>
<keyword evidence="2" id="KW-1185">Reference proteome</keyword>
<dbReference type="Proteomes" id="UP001066276">
    <property type="component" value="Chromosome 5"/>
</dbReference>
<reference evidence="1" key="1">
    <citation type="journal article" date="2022" name="bioRxiv">
        <title>Sequencing and chromosome-scale assembly of the giantPleurodeles waltlgenome.</title>
        <authorList>
            <person name="Brown T."/>
            <person name="Elewa A."/>
            <person name="Iarovenko S."/>
            <person name="Subramanian E."/>
            <person name="Araus A.J."/>
            <person name="Petzold A."/>
            <person name="Susuki M."/>
            <person name="Suzuki K.-i.T."/>
            <person name="Hayashi T."/>
            <person name="Toyoda A."/>
            <person name="Oliveira C."/>
            <person name="Osipova E."/>
            <person name="Leigh N.D."/>
            <person name="Simon A."/>
            <person name="Yun M.H."/>
        </authorList>
    </citation>
    <scope>NUCLEOTIDE SEQUENCE</scope>
    <source>
        <strain evidence="1">20211129_DDA</strain>
        <tissue evidence="1">Liver</tissue>
    </source>
</reference>
<protein>
    <recommendedName>
        <fullName evidence="3">Reverse transcriptase domain-containing protein</fullName>
    </recommendedName>
</protein>
<name>A0AAV7RES9_PLEWA</name>
<proteinExistence type="predicted"/>
<evidence type="ECO:0000313" key="1">
    <source>
        <dbReference type="EMBL" id="KAJ1149719.1"/>
    </source>
</evidence>
<evidence type="ECO:0000313" key="2">
    <source>
        <dbReference type="Proteomes" id="UP001066276"/>
    </source>
</evidence>
<dbReference type="EMBL" id="JANPWB010000009">
    <property type="protein sequence ID" value="KAJ1149719.1"/>
    <property type="molecule type" value="Genomic_DNA"/>
</dbReference>
<sequence length="95" mass="10391">MALLANIVRSHNLNIVSYADDSQLILSLTKDPATPKTNLHKGMKAIADWMESSHLKLNSDKREILILGSTPSAWDDSWWPATLGTAPTPPTTHAT</sequence>
<organism evidence="1 2">
    <name type="scientific">Pleurodeles waltl</name>
    <name type="common">Iberian ribbed newt</name>
    <dbReference type="NCBI Taxonomy" id="8319"/>
    <lineage>
        <taxon>Eukaryota</taxon>
        <taxon>Metazoa</taxon>
        <taxon>Chordata</taxon>
        <taxon>Craniata</taxon>
        <taxon>Vertebrata</taxon>
        <taxon>Euteleostomi</taxon>
        <taxon>Amphibia</taxon>
        <taxon>Batrachia</taxon>
        <taxon>Caudata</taxon>
        <taxon>Salamandroidea</taxon>
        <taxon>Salamandridae</taxon>
        <taxon>Pleurodelinae</taxon>
        <taxon>Pleurodeles</taxon>
    </lineage>
</organism>
<dbReference type="AlphaFoldDB" id="A0AAV7RES9"/>
<evidence type="ECO:0008006" key="3">
    <source>
        <dbReference type="Google" id="ProtNLM"/>
    </source>
</evidence>